<reference evidence="3 4" key="1">
    <citation type="submission" date="2017-01" db="EMBL/GenBank/DDBJ databases">
        <title>Deconstructing symbiosis and pathogenesis requirements using a combined genomic-metabolomic approach.</title>
        <authorList>
            <person name="Tobias N.J."/>
            <person name="Wolff H."/>
            <person name="Djahanschiri B."/>
            <person name="Ebersberger I."/>
            <person name="Bode H.B."/>
        </authorList>
    </citation>
    <scope>NUCLEOTIDE SEQUENCE [LARGE SCALE GENOMIC DNA]</scope>
    <source>
        <strain evidence="3 4">DSM 4764</strain>
    </source>
</reference>
<evidence type="ECO:0000313" key="3">
    <source>
        <dbReference type="EMBL" id="OTA19169.1"/>
    </source>
</evidence>
<name>A0A1Y2SJZ2_9GAMM</name>
<proteinExistence type="predicted"/>
<dbReference type="EMBL" id="MUBK01000021">
    <property type="protein sequence ID" value="OTA19169.1"/>
    <property type="molecule type" value="Genomic_DNA"/>
</dbReference>
<dbReference type="RefSeq" id="WP_086113289.1">
    <property type="nucleotide sequence ID" value="NZ_CAWNHF010000124.1"/>
</dbReference>
<dbReference type="InterPro" id="IPR029044">
    <property type="entry name" value="Nucleotide-diphossugar_trans"/>
</dbReference>
<keyword evidence="4" id="KW-1185">Reference proteome</keyword>
<evidence type="ECO:0000259" key="2">
    <source>
        <dbReference type="Pfam" id="PF02709"/>
    </source>
</evidence>
<gene>
    <name evidence="3" type="ORF">Xbed_02566</name>
</gene>
<evidence type="ECO:0000313" key="4">
    <source>
        <dbReference type="Proteomes" id="UP000194204"/>
    </source>
</evidence>
<sequence length="256" mass="30076">MKKIYISIVSHNHEKIIKKINCLPNLSKKFTVILKSNTEEDIADYCNIHNIIHLGPTKPLGFGENNNLIFDYCKSNLEMGENDYFIILNPDVDITIESMNKLVSSMSHDNVMFSTINLYKDYNYQLHDYSIRRFPTLTDFIFSFIGFKNKTKIEKEKIASPCNVDWAAGSFLAFRVDAFERANGFNPKYFMYCEDIDICLRLKINGLNLTYYPNILAIHLAQHKNRNIFSKHFFWHLKSSMLYLIEKAKYDFKKKN</sequence>
<dbReference type="Gene3D" id="3.90.550.10">
    <property type="entry name" value="Spore Coat Polysaccharide Biosynthesis Protein SpsA, Chain A"/>
    <property type="match status" value="1"/>
</dbReference>
<dbReference type="OrthoDB" id="9771846at2"/>
<comment type="caution">
    <text evidence="3">The sequence shown here is derived from an EMBL/GenBank/DDBJ whole genome shotgun (WGS) entry which is preliminary data.</text>
</comment>
<evidence type="ECO:0000256" key="1">
    <source>
        <dbReference type="ARBA" id="ARBA00022679"/>
    </source>
</evidence>
<dbReference type="AlphaFoldDB" id="A0A1Y2SJZ2"/>
<dbReference type="STRING" id="40578.Xbed_02566"/>
<dbReference type="SUPFAM" id="SSF53448">
    <property type="entry name" value="Nucleotide-diphospho-sugar transferases"/>
    <property type="match status" value="1"/>
</dbReference>
<dbReference type="Pfam" id="PF02709">
    <property type="entry name" value="Glyco_transf_7C"/>
    <property type="match status" value="1"/>
</dbReference>
<keyword evidence="1 3" id="KW-0808">Transferase</keyword>
<dbReference type="Proteomes" id="UP000194204">
    <property type="component" value="Unassembled WGS sequence"/>
</dbReference>
<feature type="domain" description="Galactosyltransferase C-terminal" evidence="2">
    <location>
        <begin position="167"/>
        <end position="215"/>
    </location>
</feature>
<dbReference type="PANTHER" id="PTHR43179">
    <property type="entry name" value="RHAMNOSYLTRANSFERASE WBBL"/>
    <property type="match status" value="1"/>
</dbReference>
<accession>A0A1Y2SJZ2</accession>
<dbReference type="GO" id="GO:0016740">
    <property type="term" value="F:transferase activity"/>
    <property type="evidence" value="ECO:0007669"/>
    <property type="project" value="UniProtKB-KW"/>
</dbReference>
<protein>
    <submittedName>
        <fullName evidence="3">Glycosyltransferase</fullName>
    </submittedName>
</protein>
<organism evidence="3 4">
    <name type="scientific">Xenorhabdus beddingii</name>
    <dbReference type="NCBI Taxonomy" id="40578"/>
    <lineage>
        <taxon>Bacteria</taxon>
        <taxon>Pseudomonadati</taxon>
        <taxon>Pseudomonadota</taxon>
        <taxon>Gammaproteobacteria</taxon>
        <taxon>Enterobacterales</taxon>
        <taxon>Morganellaceae</taxon>
        <taxon>Xenorhabdus</taxon>
    </lineage>
</organism>
<dbReference type="InterPro" id="IPR027791">
    <property type="entry name" value="Galactosyl_T_C"/>
</dbReference>
<dbReference type="PANTHER" id="PTHR43179:SF7">
    <property type="entry name" value="RHAMNOSYLTRANSFERASE WBBL"/>
    <property type="match status" value="1"/>
</dbReference>